<dbReference type="Gene3D" id="3.40.50.410">
    <property type="entry name" value="von Willebrand factor, type A domain"/>
    <property type="match status" value="1"/>
</dbReference>
<dbReference type="EMBL" id="JH767167">
    <property type="protein sequence ID" value="EQC31788.1"/>
    <property type="molecule type" value="Genomic_DNA"/>
</dbReference>
<evidence type="ECO:0000259" key="1">
    <source>
        <dbReference type="PROSITE" id="PS50234"/>
    </source>
</evidence>
<dbReference type="OMA" id="GDGLCNW"/>
<evidence type="ECO:0000313" key="3">
    <source>
        <dbReference type="Proteomes" id="UP000030762"/>
    </source>
</evidence>
<evidence type="ECO:0000313" key="2">
    <source>
        <dbReference type="EMBL" id="EQC31788.1"/>
    </source>
</evidence>
<accession>T0RHJ7</accession>
<dbReference type="AlphaFoldDB" id="T0RHJ7"/>
<organism evidence="2 3">
    <name type="scientific">Saprolegnia diclina (strain VS20)</name>
    <dbReference type="NCBI Taxonomy" id="1156394"/>
    <lineage>
        <taxon>Eukaryota</taxon>
        <taxon>Sar</taxon>
        <taxon>Stramenopiles</taxon>
        <taxon>Oomycota</taxon>
        <taxon>Saprolegniomycetes</taxon>
        <taxon>Saprolegniales</taxon>
        <taxon>Saprolegniaceae</taxon>
        <taxon>Saprolegnia</taxon>
    </lineage>
</organism>
<dbReference type="VEuPathDB" id="FungiDB:SDRG_10577"/>
<sequence length="503" mass="55554">MSKMLLPKSLLLSCATEVKQIAARENNATTYVNCHIEAPTCDDTERQPIDLVIVLDKSASMAEMEKLDLCKTTLTFLARELSANDRVSLVVYDSDVTTILPLTLMTHDGKTLFEKRVRAIQAGTCTNLSGGLFAGLDEIRRPERSDGGSPNPIRSVLLLTDGLANYGVVKSLPLLSILESCYSDAPHTAKDYEAPTSSARAEQQSPVSLFTFGYGDNHDAKLLRSISDFGRGTYYFVQSADAVSVAFADCLGGLLSVVAQNIQLEVLVASPGVRILDINTKRPQRVEVPGLHYVVELGDLYSEELRDLLVHVQTTASVDTDQQYLVEFRLRYVNVLTSRIETTATMSAIARPSVVTDTSVCLAVTRQKHRLETADAMDAAQREADDGHLDLGQARLAALSEKLQRAFADLGLDATVGQEKILLEDLRDCQEAMKTLAVYRSRGQFRLTNRAQTHHTQRSNDTETSWVDIKTEDSFCSEDSGTYRNETKRRVMARALDMTKKDT</sequence>
<dbReference type="InterPro" id="IPR002035">
    <property type="entry name" value="VWF_A"/>
</dbReference>
<dbReference type="PANTHER" id="PTHR10579">
    <property type="entry name" value="CALCIUM-ACTIVATED CHLORIDE CHANNEL REGULATOR"/>
    <property type="match status" value="1"/>
</dbReference>
<dbReference type="SMART" id="SM00327">
    <property type="entry name" value="VWA"/>
    <property type="match status" value="1"/>
</dbReference>
<dbReference type="STRING" id="1156394.T0RHJ7"/>
<gene>
    <name evidence="2" type="ORF">SDRG_10577</name>
</gene>
<dbReference type="PROSITE" id="PS50234">
    <property type="entry name" value="VWFA"/>
    <property type="match status" value="1"/>
</dbReference>
<dbReference type="PANTHER" id="PTHR10579:SF43">
    <property type="entry name" value="ZINC FINGER (C3HC4-TYPE RING FINGER) FAMILY PROTEIN"/>
    <property type="match status" value="1"/>
</dbReference>
<dbReference type="InterPro" id="IPR051266">
    <property type="entry name" value="CLCR"/>
</dbReference>
<dbReference type="Pfam" id="PF00092">
    <property type="entry name" value="VWA"/>
    <property type="match status" value="1"/>
</dbReference>
<keyword evidence="3" id="KW-1185">Reference proteome</keyword>
<feature type="domain" description="VWFA" evidence="1">
    <location>
        <begin position="50"/>
        <end position="258"/>
    </location>
</feature>
<dbReference type="OrthoDB" id="299997at2759"/>
<dbReference type="GeneID" id="19951304"/>
<dbReference type="RefSeq" id="XP_008614795.1">
    <property type="nucleotide sequence ID" value="XM_008616573.1"/>
</dbReference>
<dbReference type="SUPFAM" id="SSF53300">
    <property type="entry name" value="vWA-like"/>
    <property type="match status" value="1"/>
</dbReference>
<dbReference type="eggNOG" id="ENOG502RXR2">
    <property type="taxonomic scope" value="Eukaryota"/>
</dbReference>
<reference evidence="2 3" key="1">
    <citation type="submission" date="2012-04" db="EMBL/GenBank/DDBJ databases">
        <title>The Genome Sequence of Saprolegnia declina VS20.</title>
        <authorList>
            <consortium name="The Broad Institute Genome Sequencing Platform"/>
            <person name="Russ C."/>
            <person name="Nusbaum C."/>
            <person name="Tyler B."/>
            <person name="van West P."/>
            <person name="Dieguez-Uribeondo J."/>
            <person name="de Bruijn I."/>
            <person name="Tripathy S."/>
            <person name="Jiang R."/>
            <person name="Young S.K."/>
            <person name="Zeng Q."/>
            <person name="Gargeya S."/>
            <person name="Fitzgerald M."/>
            <person name="Haas B."/>
            <person name="Abouelleil A."/>
            <person name="Alvarado L."/>
            <person name="Arachchi H.M."/>
            <person name="Berlin A."/>
            <person name="Chapman S.B."/>
            <person name="Goldberg J."/>
            <person name="Griggs A."/>
            <person name="Gujja S."/>
            <person name="Hansen M."/>
            <person name="Howarth C."/>
            <person name="Imamovic A."/>
            <person name="Larimer J."/>
            <person name="McCowen C."/>
            <person name="Montmayeur A."/>
            <person name="Murphy C."/>
            <person name="Neiman D."/>
            <person name="Pearson M."/>
            <person name="Priest M."/>
            <person name="Roberts A."/>
            <person name="Saif S."/>
            <person name="Shea T."/>
            <person name="Sisk P."/>
            <person name="Sykes S."/>
            <person name="Wortman J."/>
            <person name="Nusbaum C."/>
            <person name="Birren B."/>
        </authorList>
    </citation>
    <scope>NUCLEOTIDE SEQUENCE [LARGE SCALE GENOMIC DNA]</scope>
    <source>
        <strain evidence="2 3">VS20</strain>
    </source>
</reference>
<dbReference type="InParanoid" id="T0RHJ7"/>
<dbReference type="Proteomes" id="UP000030762">
    <property type="component" value="Unassembled WGS sequence"/>
</dbReference>
<name>T0RHJ7_SAPDV</name>
<proteinExistence type="predicted"/>
<protein>
    <recommendedName>
        <fullName evidence="1">VWFA domain-containing protein</fullName>
    </recommendedName>
</protein>
<dbReference type="InterPro" id="IPR036465">
    <property type="entry name" value="vWFA_dom_sf"/>
</dbReference>